<evidence type="ECO:0008006" key="3">
    <source>
        <dbReference type="Google" id="ProtNLM"/>
    </source>
</evidence>
<keyword evidence="2" id="KW-1185">Reference proteome</keyword>
<accession>A0ABR3FHP8</accession>
<evidence type="ECO:0000313" key="1">
    <source>
        <dbReference type="EMBL" id="KAL0574894.1"/>
    </source>
</evidence>
<dbReference type="EMBL" id="JBAHYK010000354">
    <property type="protein sequence ID" value="KAL0574894.1"/>
    <property type="molecule type" value="Genomic_DNA"/>
</dbReference>
<name>A0ABR3FHP8_9AGAR</name>
<comment type="caution">
    <text evidence="1">The sequence shown here is derived from an EMBL/GenBank/DDBJ whole genome shotgun (WGS) entry which is preliminary data.</text>
</comment>
<dbReference type="Proteomes" id="UP001465976">
    <property type="component" value="Unassembled WGS sequence"/>
</dbReference>
<sequence length="470" mass="53902">MDRETSLSNTIYRLPHDVLAIIFHFFAYSYTPERHRIWHKDIEDAEYEYEMAHARHRPPWNLGKVCRTWRTSVLSLPHLWTNFDFKTCMPYDYLVYTGDTEMLSAQLERCNGQPIHLRLGALPEDADSSISYNILSAVLTTSTRVASLSLIPESSMFDCLESYFMARPFPDLQEINLDVNDRLKPFVASRLAPNLRTLNVWGADPELLEAPWGHITRYTSRDSKTYYVENHFHYYILPRLENLQTCWLDCVVLNNNQRTGALSPPIILPYLHTLILSSAAPIGSDRYAAPGITQLFDSITLPALDTLKFWNSTRQSSQSLIQFICRSGCSLRELTIYRILLEDEDDVFNLVTSGLLKYLKSLSLGLGLDLSPRGVSVLDALARDPTGPKDYLPQLRCFETDCWDTRPEELADIVRSRRSSDGNGQILERLILQDRATVAEYSRSGVMSSFEELRVGGLIVEWKLRRFRGL</sequence>
<gene>
    <name evidence="1" type="ORF">V5O48_007066</name>
</gene>
<proteinExistence type="predicted"/>
<dbReference type="Gene3D" id="3.80.10.10">
    <property type="entry name" value="Ribonuclease Inhibitor"/>
    <property type="match status" value="1"/>
</dbReference>
<organism evidence="1 2">
    <name type="scientific">Marasmius crinis-equi</name>
    <dbReference type="NCBI Taxonomy" id="585013"/>
    <lineage>
        <taxon>Eukaryota</taxon>
        <taxon>Fungi</taxon>
        <taxon>Dikarya</taxon>
        <taxon>Basidiomycota</taxon>
        <taxon>Agaricomycotina</taxon>
        <taxon>Agaricomycetes</taxon>
        <taxon>Agaricomycetidae</taxon>
        <taxon>Agaricales</taxon>
        <taxon>Marasmiineae</taxon>
        <taxon>Marasmiaceae</taxon>
        <taxon>Marasmius</taxon>
    </lineage>
</organism>
<protein>
    <recommendedName>
        <fullName evidence="3">F-box domain-containing protein</fullName>
    </recommendedName>
</protein>
<evidence type="ECO:0000313" key="2">
    <source>
        <dbReference type="Proteomes" id="UP001465976"/>
    </source>
</evidence>
<reference evidence="1 2" key="1">
    <citation type="submission" date="2024-02" db="EMBL/GenBank/DDBJ databases">
        <title>A draft genome for the cacao thread blight pathogen Marasmius crinis-equi.</title>
        <authorList>
            <person name="Cohen S.P."/>
            <person name="Baruah I.K."/>
            <person name="Amoako-Attah I."/>
            <person name="Bukari Y."/>
            <person name="Meinhardt L.W."/>
            <person name="Bailey B.A."/>
        </authorList>
    </citation>
    <scope>NUCLEOTIDE SEQUENCE [LARGE SCALE GENOMIC DNA]</scope>
    <source>
        <strain evidence="1 2">GH-76</strain>
    </source>
</reference>
<dbReference type="InterPro" id="IPR032675">
    <property type="entry name" value="LRR_dom_sf"/>
</dbReference>